<dbReference type="OrthoDB" id="6500128at2759"/>
<proteinExistence type="predicted"/>
<evidence type="ECO:0000256" key="3">
    <source>
        <dbReference type="ARBA" id="ARBA00022927"/>
    </source>
</evidence>
<evidence type="ECO:0000313" key="8">
    <source>
        <dbReference type="Proteomes" id="UP000008143"/>
    </source>
</evidence>
<evidence type="ECO:0000256" key="5">
    <source>
        <dbReference type="ARBA" id="ARBA00023136"/>
    </source>
</evidence>
<keyword evidence="3" id="KW-0813">Transport</keyword>
<dbReference type="AlphaFoldDB" id="A0A8J1J1Z9"/>
<dbReference type="GO" id="GO:0005524">
    <property type="term" value="F:ATP binding"/>
    <property type="evidence" value="ECO:0007669"/>
    <property type="project" value="InterPro"/>
</dbReference>
<evidence type="ECO:0000256" key="1">
    <source>
        <dbReference type="ARBA" id="ARBA00004141"/>
    </source>
</evidence>
<dbReference type="GO" id="GO:0015031">
    <property type="term" value="P:protein transport"/>
    <property type="evidence" value="ECO:0007669"/>
    <property type="project" value="UniProtKB-KW"/>
</dbReference>
<evidence type="ECO:0000256" key="2">
    <source>
        <dbReference type="ARBA" id="ARBA00022692"/>
    </source>
</evidence>
<feature type="transmembrane region" description="Helical" evidence="6">
    <location>
        <begin position="195"/>
        <end position="216"/>
    </location>
</feature>
<feature type="transmembrane region" description="Helical" evidence="6">
    <location>
        <begin position="298"/>
        <end position="316"/>
    </location>
</feature>
<feature type="transmembrane region" description="Helical" evidence="6">
    <location>
        <begin position="71"/>
        <end position="92"/>
    </location>
</feature>
<dbReference type="Pfam" id="PF00664">
    <property type="entry name" value="ABC_membrane"/>
    <property type="match status" value="1"/>
</dbReference>
<dbReference type="GeneID" id="108648266"/>
<dbReference type="GO" id="GO:0016020">
    <property type="term" value="C:membrane"/>
    <property type="evidence" value="ECO:0007669"/>
    <property type="project" value="UniProtKB-SubCell"/>
</dbReference>
<keyword evidence="3" id="KW-0653">Protein transport</keyword>
<dbReference type="CDD" id="cd18589">
    <property type="entry name" value="ABC_6TM_TAP1"/>
    <property type="match status" value="1"/>
</dbReference>
<feature type="domain" description="ABC transmembrane type-1" evidence="7">
    <location>
        <begin position="159"/>
        <end position="441"/>
    </location>
</feature>
<sequence length="498" mass="55883">MHHIWTLCFLFAVDFASMLILRLFLTYLLPIYAPIILAWLAGLVRFVILSLGICTVRSRSKLPPWLQGDHLALIGTVLSFLVPFCAAVIALVSLRSSTELLYSWSRWDVFLLCYLLTVTSGILWHQLFPHSTKEKIAVTSSASLRRLITLLQPYVHRFLLVAVFLVLSSWSEMALPSYTGRMTDWIANKEDPSAFTSAIIAMSLITAASAVTEFVCDCIYNVTMSMIHTHTQGQVLRSVLKQEMAFFDSESTGDITSRVTTDTITMSESLSHELSLLMWYLMRVVFLSSYMIMLSPKLTFFTILCLCVITIVPKLTGTFSEGMAVRVQESLSKANQVALETFSNMKTVRSFANEEGECQRYEQRLHDTYQLNKVEAVAYGCSMVATSFSGLVLKVAILYFGGRLVTNGEVSGGELVSFVLYELQFSSAVEVLLRMYPEVRKAVGSSEKVFEYMDRKPQSPSPGSFSPQDLKGIIQFQNVTFSYPTRPDSLALQVSLIY</sequence>
<feature type="transmembrane region" description="Helical" evidence="6">
    <location>
        <begin position="376"/>
        <end position="400"/>
    </location>
</feature>
<dbReference type="Gene3D" id="1.20.1560.10">
    <property type="entry name" value="ABC transporter type 1, transmembrane domain"/>
    <property type="match status" value="1"/>
</dbReference>
<dbReference type="PROSITE" id="PS50929">
    <property type="entry name" value="ABC_TM1F"/>
    <property type="match status" value="1"/>
</dbReference>
<dbReference type="GO" id="GO:0140359">
    <property type="term" value="F:ABC-type transporter activity"/>
    <property type="evidence" value="ECO:0007669"/>
    <property type="project" value="InterPro"/>
</dbReference>
<dbReference type="InterPro" id="IPR036640">
    <property type="entry name" value="ABC1_TM_sf"/>
</dbReference>
<reference evidence="9" key="1">
    <citation type="submission" date="2025-08" db="UniProtKB">
        <authorList>
            <consortium name="RefSeq"/>
        </authorList>
    </citation>
    <scope>IDENTIFICATION</scope>
    <source>
        <strain evidence="9">Nigerian</strain>
        <tissue evidence="9">Liver and blood</tissue>
    </source>
</reference>
<feature type="transmembrane region" description="Helical" evidence="6">
    <location>
        <begin position="154"/>
        <end position="175"/>
    </location>
</feature>
<dbReference type="InterPro" id="IPR011527">
    <property type="entry name" value="ABC1_TM_dom"/>
</dbReference>
<organism evidence="8 9">
    <name type="scientific">Xenopus tropicalis</name>
    <name type="common">Western clawed frog</name>
    <name type="synonym">Silurana tropicalis</name>
    <dbReference type="NCBI Taxonomy" id="8364"/>
    <lineage>
        <taxon>Eukaryota</taxon>
        <taxon>Metazoa</taxon>
        <taxon>Chordata</taxon>
        <taxon>Craniata</taxon>
        <taxon>Vertebrata</taxon>
        <taxon>Euteleostomi</taxon>
        <taxon>Amphibia</taxon>
        <taxon>Batrachia</taxon>
        <taxon>Anura</taxon>
        <taxon>Pipoidea</taxon>
        <taxon>Pipidae</taxon>
        <taxon>Xenopodinae</taxon>
        <taxon>Xenopus</taxon>
        <taxon>Silurana</taxon>
    </lineage>
</organism>
<keyword evidence="4 6" id="KW-1133">Transmembrane helix</keyword>
<name>A0A8J1J1Z9_XENTR</name>
<dbReference type="PANTHER" id="PTHR43394">
    <property type="entry name" value="ATP-DEPENDENT PERMEASE MDL1, MITOCHONDRIAL"/>
    <property type="match status" value="1"/>
</dbReference>
<feature type="transmembrane region" description="Helical" evidence="6">
    <location>
        <begin position="104"/>
        <end position="124"/>
    </location>
</feature>
<dbReference type="Proteomes" id="UP000008143">
    <property type="component" value="Unplaced"/>
</dbReference>
<dbReference type="OMA" id="DWIANKE"/>
<dbReference type="PRINTS" id="PR01896">
    <property type="entry name" value="TAP1PROTEIN"/>
</dbReference>
<keyword evidence="5 6" id="KW-0472">Membrane</keyword>
<dbReference type="FunFam" id="1.20.1560.10:FF:000068">
    <property type="entry name" value="Transporter 1 ATP-binding cassette sub-family B"/>
    <property type="match status" value="1"/>
</dbReference>
<evidence type="ECO:0000313" key="9">
    <source>
        <dbReference type="RefSeq" id="XP_031750756.1"/>
    </source>
</evidence>
<dbReference type="SUPFAM" id="SSF90123">
    <property type="entry name" value="ABC transporter transmembrane region"/>
    <property type="match status" value="1"/>
</dbReference>
<keyword evidence="2 6" id="KW-0812">Transmembrane</keyword>
<evidence type="ECO:0000259" key="7">
    <source>
        <dbReference type="PROSITE" id="PS50929"/>
    </source>
</evidence>
<feature type="transmembrane region" description="Helical" evidence="6">
    <location>
        <begin position="7"/>
        <end position="25"/>
    </location>
</feature>
<accession>A0A8J1J1Z9</accession>
<keyword evidence="8" id="KW-1185">Reference proteome</keyword>
<dbReference type="RefSeq" id="XP_031750756.1">
    <property type="nucleotide sequence ID" value="XM_031894896.1"/>
</dbReference>
<dbReference type="InterPro" id="IPR039421">
    <property type="entry name" value="Type_1_exporter"/>
</dbReference>
<gene>
    <name evidence="9" type="primary">LOC108648266</name>
</gene>
<dbReference type="PANTHER" id="PTHR43394:SF13">
    <property type="entry name" value="ANTIGEN PEPTIDE TRANSPORTER 1"/>
    <property type="match status" value="1"/>
</dbReference>
<evidence type="ECO:0000256" key="6">
    <source>
        <dbReference type="SAM" id="Phobius"/>
    </source>
</evidence>
<dbReference type="KEGG" id="xtr:108648266"/>
<protein>
    <submittedName>
        <fullName evidence="9">Antigen peptide transporter 1-like</fullName>
    </submittedName>
</protein>
<evidence type="ECO:0000256" key="4">
    <source>
        <dbReference type="ARBA" id="ARBA00022989"/>
    </source>
</evidence>
<feature type="transmembrane region" description="Helical" evidence="6">
    <location>
        <begin position="31"/>
        <end position="51"/>
    </location>
</feature>
<comment type="subcellular location">
    <subcellularLocation>
        <location evidence="1">Membrane</location>
        <topology evidence="1">Multi-pass membrane protein</topology>
    </subcellularLocation>
</comment>